<name>G3IV14_METTV</name>
<dbReference type="AlphaFoldDB" id="G3IV14"/>
<evidence type="ECO:0000313" key="2">
    <source>
        <dbReference type="Proteomes" id="UP000004664"/>
    </source>
</evidence>
<dbReference type="STRING" id="697282.Mettu_1637"/>
<dbReference type="HOGENOM" id="CLU_3161745_0_0_6"/>
<organism evidence="1 2">
    <name type="scientific">Methylobacter tundripaludum (strain ATCC BAA-1195 / DSM 17260 / SV96)</name>
    <dbReference type="NCBI Taxonomy" id="697282"/>
    <lineage>
        <taxon>Bacteria</taxon>
        <taxon>Pseudomonadati</taxon>
        <taxon>Pseudomonadota</taxon>
        <taxon>Gammaproteobacteria</taxon>
        <taxon>Methylococcales</taxon>
        <taxon>Methylococcaceae</taxon>
        <taxon>Methylobacter</taxon>
    </lineage>
</organism>
<protein>
    <submittedName>
        <fullName evidence="1">Uncharacterized protein</fullName>
    </submittedName>
</protein>
<accession>G3IV14</accession>
<feature type="non-terminal residue" evidence="1">
    <location>
        <position position="1"/>
    </location>
</feature>
<reference evidence="1 2" key="1">
    <citation type="submission" date="2011-06" db="EMBL/GenBank/DDBJ databases">
        <title>Genomic sequence of Methylobacter tundripaludum SV96.</title>
        <authorList>
            <consortium name="US DOE Joint Genome Institute"/>
            <person name="Lucas S."/>
            <person name="Han J."/>
            <person name="Lapidus A."/>
            <person name="Cheng J.-F."/>
            <person name="Goodwin L."/>
            <person name="Pitluck S."/>
            <person name="Held B."/>
            <person name="Detter J.C."/>
            <person name="Han C."/>
            <person name="Tapia R."/>
            <person name="Land M."/>
            <person name="Hauser L."/>
            <person name="Kyrpides N."/>
            <person name="Ivanova N."/>
            <person name="Ovchinnikova G."/>
            <person name="Pagani I."/>
            <person name="Klotz M.G."/>
            <person name="Dispirito A.A."/>
            <person name="Murrell J.C."/>
            <person name="Dunfield P."/>
            <person name="Kalyuzhnaya M.G."/>
            <person name="Svenning M."/>
            <person name="Trotsenko Y.A."/>
            <person name="Stein L.Y."/>
            <person name="Woyke T."/>
        </authorList>
    </citation>
    <scope>NUCLEOTIDE SEQUENCE [LARGE SCALE GENOMIC DNA]</scope>
    <source>
        <strain evidence="2">ATCC BAA-1195 / DSM 17260 / SV96</strain>
    </source>
</reference>
<proteinExistence type="predicted"/>
<sequence length="48" mass="5654">SVATSWKHFDKRIKGIDDRIRCHRLFGAVEKQIIAATQKPNTFMRLLR</sequence>
<gene>
    <name evidence="1" type="ORF">Mettu_1637</name>
</gene>
<keyword evidence="2" id="KW-1185">Reference proteome</keyword>
<dbReference type="EMBL" id="JH109152">
    <property type="protein sequence ID" value="EGW22810.1"/>
    <property type="molecule type" value="Genomic_DNA"/>
</dbReference>
<dbReference type="Proteomes" id="UP000004664">
    <property type="component" value="Unassembled WGS sequence"/>
</dbReference>
<evidence type="ECO:0000313" key="1">
    <source>
        <dbReference type="EMBL" id="EGW22810.1"/>
    </source>
</evidence>